<keyword evidence="5" id="KW-1185">Reference proteome</keyword>
<keyword evidence="2" id="KW-0812">Transmembrane</keyword>
<feature type="region of interest" description="Disordered" evidence="1">
    <location>
        <begin position="31"/>
        <end position="65"/>
    </location>
</feature>
<accession>A0ABN3JMW4</accession>
<keyword evidence="2" id="KW-1133">Transmembrane helix</keyword>
<feature type="transmembrane region" description="Helical" evidence="2">
    <location>
        <begin position="202"/>
        <end position="222"/>
    </location>
</feature>
<dbReference type="Proteomes" id="UP001501638">
    <property type="component" value="Unassembled WGS sequence"/>
</dbReference>
<evidence type="ECO:0000256" key="3">
    <source>
        <dbReference type="SAM" id="SignalP"/>
    </source>
</evidence>
<feature type="region of interest" description="Disordered" evidence="1">
    <location>
        <begin position="143"/>
        <end position="205"/>
    </location>
</feature>
<evidence type="ECO:0000256" key="2">
    <source>
        <dbReference type="SAM" id="Phobius"/>
    </source>
</evidence>
<protein>
    <recommendedName>
        <fullName evidence="6">Lipoprotein</fullName>
    </recommendedName>
</protein>
<proteinExistence type="predicted"/>
<feature type="signal peptide" evidence="3">
    <location>
        <begin position="1"/>
        <end position="27"/>
    </location>
</feature>
<name>A0ABN3JMW4_9ACTN</name>
<keyword evidence="3" id="KW-0732">Signal</keyword>
<sequence length="237" mass="23351">MVTCRTARLVRPALVSALAACALTLPAAPAALGEEPSPRGTGTASPDIASPDIAPPDTASPDTAGTASVRITPATARPGAEVTVVARGCKGTVGTARSEAFVADARLAPSADGGLFGEARIRSDAEERRYRVTVECEGVEGRPLTGRLTVRRSASGPPSSPAASPSASPAVSPTGTPTAGPIAPVPAGGGGTAERAEDAGPGALHTALGAGLAGAAALAVAWRALSSRRRDRSDADH</sequence>
<evidence type="ECO:0000256" key="1">
    <source>
        <dbReference type="SAM" id="MobiDB-lite"/>
    </source>
</evidence>
<evidence type="ECO:0008006" key="6">
    <source>
        <dbReference type="Google" id="ProtNLM"/>
    </source>
</evidence>
<feature type="compositionally biased region" description="Low complexity" evidence="1">
    <location>
        <begin position="153"/>
        <end position="186"/>
    </location>
</feature>
<evidence type="ECO:0000313" key="5">
    <source>
        <dbReference type="Proteomes" id="UP001501638"/>
    </source>
</evidence>
<organism evidence="4 5">
    <name type="scientific">Streptomyces macrosporus</name>
    <dbReference type="NCBI Taxonomy" id="44032"/>
    <lineage>
        <taxon>Bacteria</taxon>
        <taxon>Bacillati</taxon>
        <taxon>Actinomycetota</taxon>
        <taxon>Actinomycetes</taxon>
        <taxon>Kitasatosporales</taxon>
        <taxon>Streptomycetaceae</taxon>
        <taxon>Streptomyces</taxon>
    </lineage>
</organism>
<comment type="caution">
    <text evidence="4">The sequence shown here is derived from an EMBL/GenBank/DDBJ whole genome shotgun (WGS) entry which is preliminary data.</text>
</comment>
<keyword evidence="2" id="KW-0472">Membrane</keyword>
<feature type="chain" id="PRO_5045314108" description="Lipoprotein" evidence="3">
    <location>
        <begin position="28"/>
        <end position="237"/>
    </location>
</feature>
<reference evidence="4 5" key="1">
    <citation type="journal article" date="2019" name="Int. J. Syst. Evol. Microbiol.">
        <title>The Global Catalogue of Microorganisms (GCM) 10K type strain sequencing project: providing services to taxonomists for standard genome sequencing and annotation.</title>
        <authorList>
            <consortium name="The Broad Institute Genomics Platform"/>
            <consortium name="The Broad Institute Genome Sequencing Center for Infectious Disease"/>
            <person name="Wu L."/>
            <person name="Ma J."/>
        </authorList>
    </citation>
    <scope>NUCLEOTIDE SEQUENCE [LARGE SCALE GENOMIC DNA]</scope>
    <source>
        <strain evidence="4 5">JCM 6305</strain>
    </source>
</reference>
<dbReference type="EMBL" id="BAAASZ010000012">
    <property type="protein sequence ID" value="GAA2432732.1"/>
    <property type="molecule type" value="Genomic_DNA"/>
</dbReference>
<dbReference type="RefSeq" id="WP_344321277.1">
    <property type="nucleotide sequence ID" value="NZ_BAAASZ010000012.1"/>
</dbReference>
<evidence type="ECO:0000313" key="4">
    <source>
        <dbReference type="EMBL" id="GAA2432732.1"/>
    </source>
</evidence>
<gene>
    <name evidence="4" type="ORF">GCM10010405_14640</name>
</gene>
<feature type="compositionally biased region" description="Low complexity" evidence="1">
    <location>
        <begin position="44"/>
        <end position="65"/>
    </location>
</feature>